<sequence>MTWRLRIKHRTGFRYENDVVASYNEARMTPVTNVFQTALEARVEVRPVTATARYWDYWGTQVYAFDVHVPHTELQVVATSVVETLETPPPHEGAPWEALADEGIRDKYVEWLAPTTRTTLDDELSQIANGFAKAQAPGETAMQICEFVHSQVEYVPGATEVHASVADVWHERKGVCQDIAHVAVSLLRGCGIPARYVSGYLHPVPDAVVGEPTAGESHAWVEWWDGGWTSYDPTNDIPVGERHVLVGRGRDYGDVPPLKGLYSGAGSSTLGVTVEVTRLA</sequence>
<dbReference type="Proteomes" id="UP001595699">
    <property type="component" value="Unassembled WGS sequence"/>
</dbReference>
<organism evidence="2 3">
    <name type="scientific">Tenggerimyces flavus</name>
    <dbReference type="NCBI Taxonomy" id="1708749"/>
    <lineage>
        <taxon>Bacteria</taxon>
        <taxon>Bacillati</taxon>
        <taxon>Actinomycetota</taxon>
        <taxon>Actinomycetes</taxon>
        <taxon>Propionibacteriales</taxon>
        <taxon>Nocardioidaceae</taxon>
        <taxon>Tenggerimyces</taxon>
    </lineage>
</organism>
<dbReference type="SUPFAM" id="SSF54001">
    <property type="entry name" value="Cysteine proteinases"/>
    <property type="match status" value="1"/>
</dbReference>
<gene>
    <name evidence="2" type="ORF">ACFOUW_23780</name>
</gene>
<feature type="domain" description="Transglutaminase-like" evidence="1">
    <location>
        <begin position="168"/>
        <end position="235"/>
    </location>
</feature>
<dbReference type="Pfam" id="PF08379">
    <property type="entry name" value="Bact_transglu_N"/>
    <property type="match status" value="1"/>
</dbReference>
<dbReference type="RefSeq" id="WP_205120924.1">
    <property type="nucleotide sequence ID" value="NZ_JAFBCM010000001.1"/>
</dbReference>
<dbReference type="InterPro" id="IPR002931">
    <property type="entry name" value="Transglutaminase-like"/>
</dbReference>
<dbReference type="PANTHER" id="PTHR33490:SF6">
    <property type="entry name" value="SLL1049 PROTEIN"/>
    <property type="match status" value="1"/>
</dbReference>
<reference evidence="3" key="1">
    <citation type="journal article" date="2019" name="Int. J. Syst. Evol. Microbiol.">
        <title>The Global Catalogue of Microorganisms (GCM) 10K type strain sequencing project: providing services to taxonomists for standard genome sequencing and annotation.</title>
        <authorList>
            <consortium name="The Broad Institute Genomics Platform"/>
            <consortium name="The Broad Institute Genome Sequencing Center for Infectious Disease"/>
            <person name="Wu L."/>
            <person name="Ma J."/>
        </authorList>
    </citation>
    <scope>NUCLEOTIDE SEQUENCE [LARGE SCALE GENOMIC DNA]</scope>
    <source>
        <strain evidence="3">CGMCC 4.7241</strain>
    </source>
</reference>
<accession>A0ABV7YEY1</accession>
<dbReference type="EMBL" id="JBHRZH010000021">
    <property type="protein sequence ID" value="MFC3763880.1"/>
    <property type="molecule type" value="Genomic_DNA"/>
</dbReference>
<dbReference type="PANTHER" id="PTHR33490">
    <property type="entry name" value="BLR5614 PROTEIN-RELATED"/>
    <property type="match status" value="1"/>
</dbReference>
<dbReference type="Pfam" id="PF01841">
    <property type="entry name" value="Transglut_core"/>
    <property type="match status" value="1"/>
</dbReference>
<proteinExistence type="predicted"/>
<evidence type="ECO:0000259" key="1">
    <source>
        <dbReference type="SMART" id="SM00460"/>
    </source>
</evidence>
<dbReference type="InterPro" id="IPR038765">
    <property type="entry name" value="Papain-like_cys_pep_sf"/>
</dbReference>
<name>A0ABV7YEY1_9ACTN</name>
<dbReference type="Gene3D" id="3.10.620.30">
    <property type="match status" value="1"/>
</dbReference>
<dbReference type="InterPro" id="IPR013589">
    <property type="entry name" value="Bac_transglu_N"/>
</dbReference>
<evidence type="ECO:0000313" key="2">
    <source>
        <dbReference type="EMBL" id="MFC3763880.1"/>
    </source>
</evidence>
<protein>
    <submittedName>
        <fullName evidence="2">Transglutaminase domain-containing protein</fullName>
    </submittedName>
</protein>
<evidence type="ECO:0000313" key="3">
    <source>
        <dbReference type="Proteomes" id="UP001595699"/>
    </source>
</evidence>
<keyword evidence="3" id="KW-1185">Reference proteome</keyword>
<dbReference type="SMART" id="SM00460">
    <property type="entry name" value="TGc"/>
    <property type="match status" value="1"/>
</dbReference>
<comment type="caution">
    <text evidence="2">The sequence shown here is derived from an EMBL/GenBank/DDBJ whole genome shotgun (WGS) entry which is preliminary data.</text>
</comment>